<dbReference type="Proteomes" id="UP000250572">
    <property type="component" value="Unassembled WGS sequence"/>
</dbReference>
<feature type="region of interest" description="Disordered" evidence="6">
    <location>
        <begin position="34"/>
        <end position="61"/>
    </location>
</feature>
<keyword evidence="5" id="KW-0472">Membrane</keyword>
<organism evidence="7 8">
    <name type="scientific">Gambusia affinis</name>
    <name type="common">Western mosquitofish</name>
    <name type="synonym">Heterandria affinis</name>
    <dbReference type="NCBI Taxonomy" id="33528"/>
    <lineage>
        <taxon>Eukaryota</taxon>
        <taxon>Metazoa</taxon>
        <taxon>Chordata</taxon>
        <taxon>Craniata</taxon>
        <taxon>Vertebrata</taxon>
        <taxon>Euteleostomi</taxon>
        <taxon>Actinopterygii</taxon>
        <taxon>Neopterygii</taxon>
        <taxon>Teleostei</taxon>
        <taxon>Neoteleostei</taxon>
        <taxon>Acanthomorphata</taxon>
        <taxon>Ovalentaria</taxon>
        <taxon>Atherinomorphae</taxon>
        <taxon>Cyprinodontiformes</taxon>
        <taxon>Poeciliidae</taxon>
        <taxon>Poeciliinae</taxon>
        <taxon>Gambusia</taxon>
    </lineage>
</organism>
<keyword evidence="4" id="KW-1133">Transmembrane helix</keyword>
<dbReference type="AlphaFoldDB" id="A0A315VLA3"/>
<reference evidence="7 8" key="1">
    <citation type="journal article" date="2018" name="G3 (Bethesda)">
        <title>A High-Quality Reference Genome for the Invasive Mosquitofish Gambusia affinis Using a Chicago Library.</title>
        <authorList>
            <person name="Hoffberg S.L."/>
            <person name="Troendle N.J."/>
            <person name="Glenn T.C."/>
            <person name="Mahmud O."/>
            <person name="Louha S."/>
            <person name="Chalopin D."/>
            <person name="Bennetzen J.L."/>
            <person name="Mauricio R."/>
        </authorList>
    </citation>
    <scope>NUCLEOTIDE SEQUENCE [LARGE SCALE GENOMIC DNA]</scope>
    <source>
        <strain evidence="7">NE01/NJP1002.9</strain>
        <tissue evidence="7">Muscle</tissue>
    </source>
</reference>
<dbReference type="GO" id="GO:0016020">
    <property type="term" value="C:membrane"/>
    <property type="evidence" value="ECO:0007669"/>
    <property type="project" value="UniProtKB-SubCell"/>
</dbReference>
<evidence type="ECO:0000256" key="1">
    <source>
        <dbReference type="ARBA" id="ARBA00004141"/>
    </source>
</evidence>
<keyword evidence="8" id="KW-1185">Reference proteome</keyword>
<dbReference type="InterPro" id="IPR028153">
    <property type="entry name" value="UPF0444"/>
</dbReference>
<evidence type="ECO:0000313" key="7">
    <source>
        <dbReference type="EMBL" id="PWA24295.1"/>
    </source>
</evidence>
<accession>A0A315VLA3</accession>
<feature type="compositionally biased region" description="Basic and acidic residues" evidence="6">
    <location>
        <begin position="34"/>
        <end position="53"/>
    </location>
</feature>
<gene>
    <name evidence="7" type="ORF">CCH79_00019995</name>
</gene>
<name>A0A315VLA3_GAMAF</name>
<evidence type="ECO:0000256" key="2">
    <source>
        <dbReference type="ARBA" id="ARBA00008411"/>
    </source>
</evidence>
<evidence type="ECO:0000256" key="6">
    <source>
        <dbReference type="SAM" id="MobiDB-lite"/>
    </source>
</evidence>
<dbReference type="Pfam" id="PF15475">
    <property type="entry name" value="UPF0444"/>
    <property type="match status" value="1"/>
</dbReference>
<comment type="subcellular location">
    <subcellularLocation>
        <location evidence="1">Membrane</location>
        <topology evidence="1">Multi-pass membrane protein</topology>
    </subcellularLocation>
</comment>
<dbReference type="EMBL" id="NHOQ01001448">
    <property type="protein sequence ID" value="PWA24295.1"/>
    <property type="molecule type" value="Genomic_DNA"/>
</dbReference>
<evidence type="ECO:0000256" key="3">
    <source>
        <dbReference type="ARBA" id="ARBA00022692"/>
    </source>
</evidence>
<dbReference type="STRING" id="33528.ENSGAFP00000021030"/>
<comment type="similarity">
    <text evidence="2">Belongs to the TMEM263 family.</text>
</comment>
<evidence type="ECO:0000256" key="4">
    <source>
        <dbReference type="ARBA" id="ARBA00022989"/>
    </source>
</evidence>
<proteinExistence type="inferred from homology"/>
<evidence type="ECO:0008006" key="9">
    <source>
        <dbReference type="Google" id="ProtNLM"/>
    </source>
</evidence>
<sequence length="242" mass="25633">MAAGLRLAEQILDEGQDFWDNVLWTGETRVEMRRTEPGWTEPRHVGRSSREKSSSSNSSGGFAETLEKLVVWRVDGLTDRQLQGSGSLSKTQIEAHFSICCWLRPVTTAQIAIRGISVCVPLQLSVSEHQFRPLLVTMATQPPEGLQNPGKDHAVAPPGMVWRVTGGLFNVTKGVVGAAVGGVAWVGGKSLEITKSAVTTVPSVGMGLVKGGVSAVAGGVSSVGSTVANKVPFTAKRKDKSE</sequence>
<dbReference type="PANTHER" id="PTHR31443">
    <property type="match status" value="1"/>
</dbReference>
<comment type="caution">
    <text evidence="7">The sequence shown here is derived from an EMBL/GenBank/DDBJ whole genome shotgun (WGS) entry which is preliminary data.</text>
</comment>
<evidence type="ECO:0000256" key="5">
    <source>
        <dbReference type="ARBA" id="ARBA00023136"/>
    </source>
</evidence>
<keyword evidence="3" id="KW-0812">Transmembrane</keyword>
<evidence type="ECO:0000313" key="8">
    <source>
        <dbReference type="Proteomes" id="UP000250572"/>
    </source>
</evidence>
<protein>
    <recommendedName>
        <fullName evidence="9">Transmembrane protein 263</fullName>
    </recommendedName>
</protein>